<evidence type="ECO:0000313" key="1">
    <source>
        <dbReference type="EMBL" id="WHX11560.1"/>
    </source>
</evidence>
<name>A0AA95HVN1_9BACT</name>
<proteinExistence type="predicted"/>
<dbReference type="AlphaFoldDB" id="A0AA95HVN1"/>
<dbReference type="Proteomes" id="UP001177934">
    <property type="component" value="Chromosome"/>
</dbReference>
<protein>
    <submittedName>
        <fullName evidence="1">DUF3871 family protein</fullName>
    </submittedName>
</protein>
<organism evidence="1 2">
    <name type="scientific">Phocaeicola dorei</name>
    <dbReference type="NCBI Taxonomy" id="357276"/>
    <lineage>
        <taxon>Bacteria</taxon>
        <taxon>Pseudomonadati</taxon>
        <taxon>Bacteroidota</taxon>
        <taxon>Bacteroidia</taxon>
        <taxon>Bacteroidales</taxon>
        <taxon>Bacteroidaceae</taxon>
        <taxon>Phocaeicola</taxon>
    </lineage>
</organism>
<evidence type="ECO:0000313" key="2">
    <source>
        <dbReference type="Proteomes" id="UP001177934"/>
    </source>
</evidence>
<dbReference type="InterPro" id="IPR024353">
    <property type="entry name" value="DUF3871"/>
</dbReference>
<dbReference type="EMBL" id="CP126056">
    <property type="protein sequence ID" value="WHX11560.1"/>
    <property type="molecule type" value="Genomic_DNA"/>
</dbReference>
<dbReference type="RefSeq" id="WP_007852680.1">
    <property type="nucleotide sequence ID" value="NZ_CAXSLT010000008.1"/>
</dbReference>
<dbReference type="Pfam" id="PF12987">
    <property type="entry name" value="DUF3871"/>
    <property type="match status" value="1"/>
</dbReference>
<sequence length="341" mass="38528">MRNLVIMPAMAQNRERMNLGEYAEEATIIQDKPTAKPSVKFLEANTDAITMDELANKCVVPTWANQELTIAHQDFVSCVHDTACSFYAGERVNTPEIRVSHIVRGRIPSALGKKASELLECEKTQFYQRLAFAFTIPTIIETVRGQRLELCIGGVRNYSDLNLYRASKGLEKFSVFVGWRVKICSNQILTGEGVRFNMEVTNIGELYRNVLELFHSFNPAKEIHLMQALSNTTLPETQFAQIVGRMRMFQALPPARQKAVPRLLITDSQINSVCRDYYHNEVFGAKDNAISMFDFHNLLTQANKGSYIDSYLLRAVNATEVSVGINNVLQGLDNKYAWFLG</sequence>
<accession>A0AA95HVN1</accession>
<gene>
    <name evidence="1" type="ORF">QNN11_10075</name>
</gene>
<reference evidence="1" key="1">
    <citation type="journal article" date="2023" name="Nat. Commun.">
        <title>Identification of a novel Human Milk Oligosaccharides utilization cluster in the infant gut commensal Bacteroides dorei.</title>
        <authorList>
            <person name="Kijner S."/>
            <person name="Ennis D."/>
            <person name="Shmorak S."/>
            <person name="Florentin A."/>
            <person name="Yassour M."/>
        </authorList>
    </citation>
    <scope>NUCLEOTIDE SEQUENCE</scope>
    <source>
        <strain evidence="1">2</strain>
    </source>
</reference>